<name>A0A3B4C4G2_PYGNA</name>
<dbReference type="AlphaFoldDB" id="A0A3B4C4G2"/>
<dbReference type="PANTHER" id="PTHR14241">
    <property type="entry name" value="INTERFERON-INDUCED PROTEIN 44"/>
    <property type="match status" value="1"/>
</dbReference>
<evidence type="ECO:0000313" key="2">
    <source>
        <dbReference type="Proteomes" id="UP001501920"/>
    </source>
</evidence>
<reference evidence="1 2" key="1">
    <citation type="submission" date="2020-10" db="EMBL/GenBank/DDBJ databases">
        <title>Pygocentrus nattereri (red-bellied piranha) genome, fPygNat1, primary haplotype.</title>
        <authorList>
            <person name="Myers G."/>
            <person name="Meyer A."/>
            <person name="Karagic N."/>
            <person name="Pippel M."/>
            <person name="Winkler S."/>
            <person name="Tracey A."/>
            <person name="Wood J."/>
            <person name="Formenti G."/>
            <person name="Howe K."/>
            <person name="Fedrigo O."/>
            <person name="Jarvis E.D."/>
        </authorList>
    </citation>
    <scope>NUCLEOTIDE SEQUENCE [LARGE SCALE GENOMIC DNA]</scope>
</reference>
<accession>A0A3B4C4G2</accession>
<dbReference type="GeneTree" id="ENSGT00940000160560"/>
<dbReference type="SUPFAM" id="SSF52540">
    <property type="entry name" value="P-loop containing nucleoside triphosphate hydrolases"/>
    <property type="match status" value="1"/>
</dbReference>
<dbReference type="Gene3D" id="3.40.50.300">
    <property type="entry name" value="P-loop containing nucleotide triphosphate hydrolases"/>
    <property type="match status" value="1"/>
</dbReference>
<reference evidence="1" key="3">
    <citation type="submission" date="2025-09" db="UniProtKB">
        <authorList>
            <consortium name="Ensembl"/>
        </authorList>
    </citation>
    <scope>IDENTIFICATION</scope>
</reference>
<proteinExistence type="predicted"/>
<organism evidence="1 2">
    <name type="scientific">Pygocentrus nattereri</name>
    <name type="common">Red-bellied piranha</name>
    <dbReference type="NCBI Taxonomy" id="42514"/>
    <lineage>
        <taxon>Eukaryota</taxon>
        <taxon>Metazoa</taxon>
        <taxon>Chordata</taxon>
        <taxon>Craniata</taxon>
        <taxon>Vertebrata</taxon>
        <taxon>Euteleostomi</taxon>
        <taxon>Actinopterygii</taxon>
        <taxon>Neopterygii</taxon>
        <taxon>Teleostei</taxon>
        <taxon>Ostariophysi</taxon>
        <taxon>Characiformes</taxon>
        <taxon>Characoidei</taxon>
        <taxon>Pygocentrus</taxon>
    </lineage>
</organism>
<dbReference type="PANTHER" id="PTHR14241:SF1">
    <property type="entry name" value="INTERFERON-INDUCED PROTEIN 44-RELATED"/>
    <property type="match status" value="1"/>
</dbReference>
<keyword evidence="2" id="KW-1185">Reference proteome</keyword>
<evidence type="ECO:0008006" key="3">
    <source>
        <dbReference type="Google" id="ProtNLM"/>
    </source>
</evidence>
<dbReference type="Proteomes" id="UP001501920">
    <property type="component" value="Chromosome 12"/>
</dbReference>
<dbReference type="STRING" id="42514.ENSPNAP00000006782"/>
<dbReference type="GO" id="GO:0006955">
    <property type="term" value="P:immune response"/>
    <property type="evidence" value="ECO:0007669"/>
    <property type="project" value="TreeGrafter"/>
</dbReference>
<dbReference type="OMA" id="MMTHIDA"/>
<dbReference type="InterPro" id="IPR027417">
    <property type="entry name" value="P-loop_NTPase"/>
</dbReference>
<protein>
    <recommendedName>
        <fullName evidence="3">G domain-containing protein</fullName>
    </recommendedName>
</protein>
<evidence type="ECO:0000313" key="1">
    <source>
        <dbReference type="Ensembl" id="ENSPNAP00000006782.1"/>
    </source>
</evidence>
<reference evidence="1" key="2">
    <citation type="submission" date="2025-08" db="UniProtKB">
        <authorList>
            <consortium name="Ensembl"/>
        </authorList>
    </citation>
    <scope>IDENTIFICATION</scope>
</reference>
<sequence length="262" mass="29236">MFFSGRGRLEGELRNTKIRSSDVSHLRILLHGQIGVGKSCFINSVDSAFQHEIKNKAGEAPCSDKSYTKKYKTYKIENGNGGFLPFVMNDVMGLENKDGVQTADVISALLGHVKEGYKFKSDTPLKECDRNYVSNPSPDDKVHCLVTVVSANSLSLMDQSIINKMKTVKERANDIDIPQIVLLTKIDEVCLLVKQDVKKTYTSKKIQEKINQCSNMIGAPVKFIFPVKNYCYESDTNDPTDILIMLALRHMVSAANDYVASL</sequence>
<dbReference type="Ensembl" id="ENSPNAT00000002958.2">
    <property type="protein sequence ID" value="ENSPNAP00000006782.1"/>
    <property type="gene ID" value="ENSPNAG00000002379.2"/>
</dbReference>